<reference evidence="2" key="1">
    <citation type="submission" date="2017-06" db="EMBL/GenBank/DDBJ databases">
        <authorList>
            <person name="Varghese N."/>
            <person name="Submissions S."/>
        </authorList>
    </citation>
    <scope>NUCLEOTIDE SEQUENCE [LARGE SCALE GENOMIC DNA]</scope>
    <source>
        <strain evidence="2">DSM 11116</strain>
    </source>
</reference>
<dbReference type="SUPFAM" id="SSF56954">
    <property type="entry name" value="Outer membrane efflux proteins (OEP)"/>
    <property type="match status" value="1"/>
</dbReference>
<name>A0A212TMW0_9BACT</name>
<dbReference type="InterPro" id="IPR010131">
    <property type="entry name" value="MdtP/NodT-like"/>
</dbReference>
<organism evidence="1 2">
    <name type="scientific">Hymenobacter gelipurpurascens</name>
    <dbReference type="NCBI Taxonomy" id="89968"/>
    <lineage>
        <taxon>Bacteria</taxon>
        <taxon>Pseudomonadati</taxon>
        <taxon>Bacteroidota</taxon>
        <taxon>Cytophagia</taxon>
        <taxon>Cytophagales</taxon>
        <taxon>Hymenobacteraceae</taxon>
        <taxon>Hymenobacter</taxon>
    </lineage>
</organism>
<evidence type="ECO:0000313" key="1">
    <source>
        <dbReference type="EMBL" id="SNC67325.1"/>
    </source>
</evidence>
<dbReference type="AlphaFoldDB" id="A0A212TMW0"/>
<dbReference type="GO" id="GO:0015562">
    <property type="term" value="F:efflux transmembrane transporter activity"/>
    <property type="evidence" value="ECO:0007669"/>
    <property type="project" value="InterPro"/>
</dbReference>
<evidence type="ECO:0000313" key="2">
    <source>
        <dbReference type="Proteomes" id="UP000198131"/>
    </source>
</evidence>
<sequence length="435" mass="48295">MRDANASCCIQSLFSVIRYPFLLLLASLLLGHLATAQTTPRTLPPPAPPVAPVPTGPLTLQQALQTGLRQSLLVQTGTLEVERQRALTRTGYDLPRTVVDYQYGQISGPLGDHSLNIVQQSALPGLYAAQRKLLEGQVLTAEQRTRQQRRDLTRTIQGTYYELLLSYRRAALLRRQDSLYRRAARAARIRYQTGETNRLEQVSAEARSRELQNRLALTLTDIQVQQQQLGILLNLGQSAAIDTTANAIAALSPTDTLGLSAEANPTLALLQQEIEVSRRQTRVEQLRRLPDVRVGYFNQTINKERGFQVAQAGVAVPLLGGAQKNRIQAARIGEQAAEAQLQYATAQLQGQLSVLRSQLTRARTSLAYYEQTALPQARLILNTAEKSFRAGDIEYVEYVVNTDPAWQIQQAYLDQIRQYNDLALSLQSLIGSDAQ</sequence>
<dbReference type="PANTHER" id="PTHR30203">
    <property type="entry name" value="OUTER MEMBRANE CATION EFFLUX PROTEIN"/>
    <property type="match status" value="1"/>
</dbReference>
<gene>
    <name evidence="1" type="ORF">SAMN06265337_1912</name>
</gene>
<keyword evidence="2" id="KW-1185">Reference proteome</keyword>
<dbReference type="EMBL" id="FYEW01000001">
    <property type="protein sequence ID" value="SNC67325.1"/>
    <property type="molecule type" value="Genomic_DNA"/>
</dbReference>
<dbReference type="Gene3D" id="1.20.1600.10">
    <property type="entry name" value="Outer membrane efflux proteins (OEP)"/>
    <property type="match status" value="1"/>
</dbReference>
<dbReference type="Proteomes" id="UP000198131">
    <property type="component" value="Unassembled WGS sequence"/>
</dbReference>
<proteinExistence type="predicted"/>
<dbReference type="OrthoDB" id="1309206at2"/>
<protein>
    <submittedName>
        <fullName evidence="1">Cobalt-zinc-cadmium resistance protein CzcA</fullName>
    </submittedName>
</protein>
<dbReference type="PANTHER" id="PTHR30203:SF24">
    <property type="entry name" value="BLR4935 PROTEIN"/>
    <property type="match status" value="1"/>
</dbReference>
<accession>A0A212TMW0</accession>